<feature type="domain" description="ABC transmembrane type-1" evidence="8">
    <location>
        <begin position="81"/>
        <end position="258"/>
    </location>
</feature>
<dbReference type="InterPro" id="IPR000515">
    <property type="entry name" value="MetI-like"/>
</dbReference>
<feature type="transmembrane region" description="Helical" evidence="7">
    <location>
        <begin position="70"/>
        <end position="91"/>
    </location>
</feature>
<comment type="subcellular location">
    <subcellularLocation>
        <location evidence="1">Cell membrane</location>
        <topology evidence="1">Multi-pass membrane protein</topology>
    </subcellularLocation>
</comment>
<sequence>MKIGKIVIYGFAILCSIFFLYPLFFNLLSSFKDNEGIYNEILALPTKWRFENFVAAFESANIHISIINSIIYATFGTLLSLILGLLASYPLARFNFKLNTPIYLYYTLGLMIPVFSMLIPISQIVTAINGFNNYFVMIILYAVFELPLTIFLITGYMKDLPKELDESAIMDGCGPYRLLFQILAPLTMPAISTAGILAFFGIYNDLVWNVLFITDHDMYNISMGLLTFVGKMGTSDMGPMFASIFITIIPTIIVYLFFQEKIEKGLGSGSVKG</sequence>
<dbReference type="Proteomes" id="UP000637074">
    <property type="component" value="Unassembled WGS sequence"/>
</dbReference>
<comment type="caution">
    <text evidence="9">The sequence shown here is derived from an EMBL/GenBank/DDBJ whole genome shotgun (WGS) entry which is preliminary data.</text>
</comment>
<evidence type="ECO:0000256" key="7">
    <source>
        <dbReference type="SAM" id="Phobius"/>
    </source>
</evidence>
<dbReference type="PANTHER" id="PTHR43744">
    <property type="entry name" value="ABC TRANSPORTER PERMEASE PROTEIN MG189-RELATED-RELATED"/>
    <property type="match status" value="1"/>
</dbReference>
<dbReference type="SUPFAM" id="SSF161098">
    <property type="entry name" value="MetI-like"/>
    <property type="match status" value="1"/>
</dbReference>
<keyword evidence="6 7" id="KW-0472">Membrane</keyword>
<reference evidence="9 10" key="1">
    <citation type="journal article" date="2022" name="Int. J. Syst. Evol. Microbiol.">
        <title>Neobacillus kokaensis sp. nov., isolated from soil.</title>
        <authorList>
            <person name="Yuki K."/>
            <person name="Matsubara H."/>
            <person name="Yamaguchi S."/>
        </authorList>
    </citation>
    <scope>NUCLEOTIDE SEQUENCE [LARGE SCALE GENOMIC DNA]</scope>
    <source>
        <strain evidence="9 10">LOB 377</strain>
    </source>
</reference>
<dbReference type="InterPro" id="IPR035906">
    <property type="entry name" value="MetI-like_sf"/>
</dbReference>
<dbReference type="RefSeq" id="WP_191276725.1">
    <property type="nucleotide sequence ID" value="NZ_BNDS01000033.1"/>
</dbReference>
<evidence type="ECO:0000256" key="4">
    <source>
        <dbReference type="ARBA" id="ARBA00022692"/>
    </source>
</evidence>
<dbReference type="Gene3D" id="1.10.3720.10">
    <property type="entry name" value="MetI-like"/>
    <property type="match status" value="1"/>
</dbReference>
<protein>
    <submittedName>
        <fullName evidence="9">ABC transporter permease</fullName>
    </submittedName>
</protein>
<organism evidence="9 10">
    <name type="scientific">Neobacillus kokaensis</name>
    <dbReference type="NCBI Taxonomy" id="2759023"/>
    <lineage>
        <taxon>Bacteria</taxon>
        <taxon>Bacillati</taxon>
        <taxon>Bacillota</taxon>
        <taxon>Bacilli</taxon>
        <taxon>Bacillales</taxon>
        <taxon>Bacillaceae</taxon>
        <taxon>Neobacillus</taxon>
    </lineage>
</organism>
<dbReference type="Pfam" id="PF00528">
    <property type="entry name" value="BPD_transp_1"/>
    <property type="match status" value="1"/>
</dbReference>
<evidence type="ECO:0000256" key="6">
    <source>
        <dbReference type="ARBA" id="ARBA00023136"/>
    </source>
</evidence>
<evidence type="ECO:0000256" key="3">
    <source>
        <dbReference type="ARBA" id="ARBA00022475"/>
    </source>
</evidence>
<feature type="transmembrane region" description="Helical" evidence="7">
    <location>
        <begin position="178"/>
        <end position="203"/>
    </location>
</feature>
<keyword evidence="4 7" id="KW-0812">Transmembrane</keyword>
<evidence type="ECO:0000256" key="2">
    <source>
        <dbReference type="ARBA" id="ARBA00022448"/>
    </source>
</evidence>
<evidence type="ECO:0000313" key="9">
    <source>
        <dbReference type="EMBL" id="GHI01066.1"/>
    </source>
</evidence>
<evidence type="ECO:0000256" key="5">
    <source>
        <dbReference type="ARBA" id="ARBA00022989"/>
    </source>
</evidence>
<feature type="transmembrane region" description="Helical" evidence="7">
    <location>
        <begin position="240"/>
        <end position="258"/>
    </location>
</feature>
<accession>A0ABQ3NAY0</accession>
<feature type="transmembrane region" description="Helical" evidence="7">
    <location>
        <begin position="7"/>
        <end position="25"/>
    </location>
</feature>
<dbReference type="CDD" id="cd06261">
    <property type="entry name" value="TM_PBP2"/>
    <property type="match status" value="1"/>
</dbReference>
<keyword evidence="3" id="KW-1003">Cell membrane</keyword>
<name>A0ABQ3NAY0_9BACI</name>
<keyword evidence="10" id="KW-1185">Reference proteome</keyword>
<evidence type="ECO:0000256" key="1">
    <source>
        <dbReference type="ARBA" id="ARBA00004651"/>
    </source>
</evidence>
<feature type="transmembrane region" description="Helical" evidence="7">
    <location>
        <begin position="134"/>
        <end position="157"/>
    </location>
</feature>
<keyword evidence="2" id="KW-0813">Transport</keyword>
<gene>
    <name evidence="9" type="ORF">AM1BK_46080</name>
</gene>
<dbReference type="PANTHER" id="PTHR43744:SF8">
    <property type="entry name" value="SN-GLYCEROL-3-PHOSPHATE TRANSPORT SYSTEM PERMEASE PROTEIN UGPE"/>
    <property type="match status" value="1"/>
</dbReference>
<proteinExistence type="predicted"/>
<feature type="transmembrane region" description="Helical" evidence="7">
    <location>
        <begin position="103"/>
        <end position="128"/>
    </location>
</feature>
<evidence type="ECO:0000259" key="8">
    <source>
        <dbReference type="Pfam" id="PF00528"/>
    </source>
</evidence>
<dbReference type="EMBL" id="BNDS01000033">
    <property type="protein sequence ID" value="GHI01066.1"/>
    <property type="molecule type" value="Genomic_DNA"/>
</dbReference>
<evidence type="ECO:0000313" key="10">
    <source>
        <dbReference type="Proteomes" id="UP000637074"/>
    </source>
</evidence>
<keyword evidence="5 7" id="KW-1133">Transmembrane helix</keyword>